<dbReference type="AlphaFoldDB" id="A0A445N111"/>
<dbReference type="EMBL" id="OJIN01000194">
    <property type="protein sequence ID" value="SPD75281.1"/>
    <property type="molecule type" value="Genomic_DNA"/>
</dbReference>
<sequence length="123" mass="13900">MKKAIIFIFVAGLILGTSMVGFAEMKDMKHGEGEGMMMGEHMNWPMRSGMHTGGMMGMRMIATEDGGIVVMSSCKLYKYDKDLNLKKEVEIPIDFEHIKKIRMKMKETGMMGTTEEKSEKPKP</sequence>
<protein>
    <submittedName>
        <fullName evidence="1">Uncharacterized protein</fullName>
    </submittedName>
</protein>
<name>A0A445N111_9BACT</name>
<organism evidence="1">
    <name type="scientific">uncultured Desulfobacterium sp</name>
    <dbReference type="NCBI Taxonomy" id="201089"/>
    <lineage>
        <taxon>Bacteria</taxon>
        <taxon>Pseudomonadati</taxon>
        <taxon>Thermodesulfobacteriota</taxon>
        <taxon>Desulfobacteria</taxon>
        <taxon>Desulfobacterales</taxon>
        <taxon>Desulfobacteriaceae</taxon>
        <taxon>Desulfobacterium</taxon>
        <taxon>environmental samples</taxon>
    </lineage>
</organism>
<reference evidence="1" key="1">
    <citation type="submission" date="2018-01" db="EMBL/GenBank/DDBJ databases">
        <authorList>
            <person name="Regsiter A."/>
            <person name="William W."/>
        </authorList>
    </citation>
    <scope>NUCLEOTIDE SEQUENCE</scope>
    <source>
        <strain evidence="1">TRIP AH-1</strain>
    </source>
</reference>
<gene>
    <name evidence="1" type="ORF">PITCH_A510016</name>
</gene>
<proteinExistence type="predicted"/>
<accession>A0A445N111</accession>
<evidence type="ECO:0000313" key="1">
    <source>
        <dbReference type="EMBL" id="SPD75281.1"/>
    </source>
</evidence>